<dbReference type="Gene3D" id="3.30.470.30">
    <property type="entry name" value="DNA ligase/mRNA capping enzyme"/>
    <property type="match status" value="1"/>
</dbReference>
<protein>
    <recommendedName>
        <fullName evidence="1">DNA ligase (ATP)</fullName>
        <ecNumber evidence="1">6.5.1.1</ecNumber>
    </recommendedName>
</protein>
<accession>A0A7G5C7B8</accession>
<organism evidence="5 6">
    <name type="scientific">Cohnella cholangitidis</name>
    <dbReference type="NCBI Taxonomy" id="2598458"/>
    <lineage>
        <taxon>Bacteria</taxon>
        <taxon>Bacillati</taxon>
        <taxon>Bacillota</taxon>
        <taxon>Bacilli</taxon>
        <taxon>Bacillales</taxon>
        <taxon>Paenibacillaceae</taxon>
        <taxon>Cohnella</taxon>
    </lineage>
</organism>
<dbReference type="CDD" id="cd07971">
    <property type="entry name" value="OBF_DNA_ligase_LigD"/>
    <property type="match status" value="1"/>
</dbReference>
<evidence type="ECO:0000256" key="3">
    <source>
        <dbReference type="ARBA" id="ARBA00034003"/>
    </source>
</evidence>
<dbReference type="EMBL" id="CP041969">
    <property type="protein sequence ID" value="QMV45102.1"/>
    <property type="molecule type" value="Genomic_DNA"/>
</dbReference>
<evidence type="ECO:0000313" key="6">
    <source>
        <dbReference type="Proteomes" id="UP000515679"/>
    </source>
</evidence>
<dbReference type="AlphaFoldDB" id="A0A7G5C7B8"/>
<evidence type="ECO:0000313" key="5">
    <source>
        <dbReference type="EMBL" id="QMV45102.1"/>
    </source>
</evidence>
<dbReference type="Pfam" id="PF04679">
    <property type="entry name" value="DNA_ligase_A_C"/>
    <property type="match status" value="1"/>
</dbReference>
<sequence length="313" mass="35487">MKPLIPFEPISAKTIPSGDGWIAQMKWDGVRMLFYYDGQTLRLINRRLNDRTRQYPEFAVPSAYCTASSFILDGEMIAFDASKPSFQEVMKRDSLRHEGSIKRAIMGTPVTYMVFDVLFANGDWVIDLPLRQRQQLLTEIIKPQNQVQPVTSHADAGALLEVMRSHAMEGIVLKQLESTYAINGKDNRWRKIKLFYDLYAVIAGVIIKDNIVRSVQLGLYDEDGSLRYIGHAGMGKLTVGQQRELTAMALEAEGAGMPFSNRPERSKETQWIAPSLVVKVQYMEWTSNKTMRHPTIQALVKDVPITECSVKQI</sequence>
<name>A0A7G5C7B8_9BACL</name>
<dbReference type="GO" id="GO:0003910">
    <property type="term" value="F:DNA ligase (ATP) activity"/>
    <property type="evidence" value="ECO:0007669"/>
    <property type="project" value="UniProtKB-EC"/>
</dbReference>
<dbReference type="GO" id="GO:0005524">
    <property type="term" value="F:ATP binding"/>
    <property type="evidence" value="ECO:0007669"/>
    <property type="project" value="InterPro"/>
</dbReference>
<keyword evidence="2 5" id="KW-0436">Ligase</keyword>
<dbReference type="InterPro" id="IPR029710">
    <property type="entry name" value="LIG4"/>
</dbReference>
<dbReference type="Gene3D" id="2.40.50.140">
    <property type="entry name" value="Nucleic acid-binding proteins"/>
    <property type="match status" value="1"/>
</dbReference>
<dbReference type="GO" id="GO:0003677">
    <property type="term" value="F:DNA binding"/>
    <property type="evidence" value="ECO:0007669"/>
    <property type="project" value="InterPro"/>
</dbReference>
<gene>
    <name evidence="5" type="ORF">FPL14_20230</name>
</gene>
<reference evidence="5 6" key="1">
    <citation type="submission" date="2019-07" db="EMBL/GenBank/DDBJ databases">
        <authorList>
            <person name="Kim J.K."/>
            <person name="Cheong H.-M."/>
            <person name="Choi Y."/>
            <person name="Hwang K.J."/>
            <person name="Lee S."/>
            <person name="Choi C."/>
        </authorList>
    </citation>
    <scope>NUCLEOTIDE SEQUENCE [LARGE SCALE GENOMIC DNA]</scope>
    <source>
        <strain evidence="5 6">KS 22</strain>
    </source>
</reference>
<dbReference type="GO" id="GO:0006297">
    <property type="term" value="P:nucleotide-excision repair, DNA gap filling"/>
    <property type="evidence" value="ECO:0007669"/>
    <property type="project" value="TreeGrafter"/>
</dbReference>
<dbReference type="EC" id="6.5.1.1" evidence="1"/>
<feature type="domain" description="ATP-dependent DNA ligase family profile" evidence="4">
    <location>
        <begin position="103"/>
        <end position="193"/>
    </location>
</feature>
<proteinExistence type="predicted"/>
<dbReference type="PANTHER" id="PTHR45997">
    <property type="entry name" value="DNA LIGASE 4"/>
    <property type="match status" value="1"/>
</dbReference>
<dbReference type="InterPro" id="IPR012309">
    <property type="entry name" value="DNA_ligase_ATP-dep_C"/>
</dbReference>
<evidence type="ECO:0000259" key="4">
    <source>
        <dbReference type="PROSITE" id="PS50160"/>
    </source>
</evidence>
<dbReference type="Proteomes" id="UP000515679">
    <property type="component" value="Chromosome"/>
</dbReference>
<evidence type="ECO:0000256" key="1">
    <source>
        <dbReference type="ARBA" id="ARBA00012727"/>
    </source>
</evidence>
<dbReference type="InterPro" id="IPR012310">
    <property type="entry name" value="DNA_ligase_ATP-dep_cent"/>
</dbReference>
<dbReference type="GO" id="GO:0006310">
    <property type="term" value="P:DNA recombination"/>
    <property type="evidence" value="ECO:0007669"/>
    <property type="project" value="InterPro"/>
</dbReference>
<dbReference type="InterPro" id="IPR012340">
    <property type="entry name" value="NA-bd_OB-fold"/>
</dbReference>
<keyword evidence="6" id="KW-1185">Reference proteome</keyword>
<dbReference type="KEGG" id="cchl:FPL14_20230"/>
<dbReference type="Pfam" id="PF01068">
    <property type="entry name" value="DNA_ligase_A_M"/>
    <property type="match status" value="1"/>
</dbReference>
<dbReference type="SUPFAM" id="SSF56091">
    <property type="entry name" value="DNA ligase/mRNA capping enzyme, catalytic domain"/>
    <property type="match status" value="1"/>
</dbReference>
<dbReference type="GO" id="GO:0006303">
    <property type="term" value="P:double-strand break repair via nonhomologous end joining"/>
    <property type="evidence" value="ECO:0007669"/>
    <property type="project" value="TreeGrafter"/>
</dbReference>
<dbReference type="SUPFAM" id="SSF50249">
    <property type="entry name" value="Nucleic acid-binding proteins"/>
    <property type="match status" value="1"/>
</dbReference>
<evidence type="ECO:0000256" key="2">
    <source>
        <dbReference type="ARBA" id="ARBA00022598"/>
    </source>
</evidence>
<dbReference type="PROSITE" id="PS50160">
    <property type="entry name" value="DNA_LIGASE_A3"/>
    <property type="match status" value="1"/>
</dbReference>
<dbReference type="PANTHER" id="PTHR45997:SF1">
    <property type="entry name" value="DNA LIGASE 4"/>
    <property type="match status" value="1"/>
</dbReference>
<dbReference type="CDD" id="cd07906">
    <property type="entry name" value="Adenylation_DNA_ligase_LigD_LigC"/>
    <property type="match status" value="1"/>
</dbReference>
<comment type="catalytic activity">
    <reaction evidence="3">
        <text>ATP + (deoxyribonucleotide)n-3'-hydroxyl + 5'-phospho-(deoxyribonucleotide)m = (deoxyribonucleotide)n+m + AMP + diphosphate.</text>
        <dbReference type="EC" id="6.5.1.1"/>
    </reaction>
</comment>